<feature type="transmembrane region" description="Helical" evidence="6">
    <location>
        <begin position="223"/>
        <end position="241"/>
    </location>
</feature>
<evidence type="ECO:0000256" key="4">
    <source>
        <dbReference type="ARBA" id="ARBA00022989"/>
    </source>
</evidence>
<keyword evidence="3 6" id="KW-0812">Transmembrane</keyword>
<comment type="similarity">
    <text evidence="2">Belongs to the TerC family.</text>
</comment>
<dbReference type="GO" id="GO:0016020">
    <property type="term" value="C:membrane"/>
    <property type="evidence" value="ECO:0007669"/>
    <property type="project" value="UniProtKB-SubCell"/>
</dbReference>
<name>A0A3M0A3S4_9FLAO</name>
<organism evidence="7 8">
    <name type="scientific">Flavobacterium weaverense</name>
    <dbReference type="NCBI Taxonomy" id="271156"/>
    <lineage>
        <taxon>Bacteria</taxon>
        <taxon>Pseudomonadati</taxon>
        <taxon>Bacteroidota</taxon>
        <taxon>Flavobacteriia</taxon>
        <taxon>Flavobacteriales</taxon>
        <taxon>Flavobacteriaceae</taxon>
        <taxon>Flavobacterium</taxon>
    </lineage>
</organism>
<dbReference type="Proteomes" id="UP000280368">
    <property type="component" value="Unassembled WGS sequence"/>
</dbReference>
<dbReference type="InterPro" id="IPR005496">
    <property type="entry name" value="Integral_membrane_TerC"/>
</dbReference>
<dbReference type="Pfam" id="PF03741">
    <property type="entry name" value="TerC"/>
    <property type="match status" value="1"/>
</dbReference>
<dbReference type="NCBIfam" id="TIGR03718">
    <property type="entry name" value="R_switched_Alx"/>
    <property type="match status" value="1"/>
</dbReference>
<dbReference type="PANTHER" id="PTHR30238">
    <property type="entry name" value="MEMBRANE BOUND PREDICTED REDOX MODULATOR"/>
    <property type="match status" value="1"/>
</dbReference>
<sequence>MVIDSFVWICFLGFVLLMLALDLGVFHRKSHEVKIKEALVWSAVWISLALIFNYGIYVFLGKQKAIEFLTGYVIEKSLSIDNLFVFIMLFTYFKVEAKYQHKVLFWGILGALAMRAVFIFAGVALISKFHWIIYIFGILLVVTGIKMLFHKDEDIQPDKNPLVRLFKKFYPVSKESHGSKFFVKIDGKRFATPLFVVLLIVEFTDLIFAVDSIPAILAITDDTFIIFTSNVFAILGLRALYFALAGITKYFHYLKYGLSAILVFVGIKMTIVDFYKIPILYSLLAITGILLISVLLSIAFPKKNDLINN</sequence>
<feature type="transmembrane region" description="Helical" evidence="6">
    <location>
        <begin position="194"/>
        <end position="217"/>
    </location>
</feature>
<keyword evidence="5 6" id="KW-0472">Membrane</keyword>
<dbReference type="PANTHER" id="PTHR30238:SF0">
    <property type="entry name" value="THYLAKOID MEMBRANE PROTEIN TERC, CHLOROPLASTIC"/>
    <property type="match status" value="1"/>
</dbReference>
<protein>
    <submittedName>
        <fullName evidence="7">Tellurite resistance protein TerC</fullName>
    </submittedName>
</protein>
<proteinExistence type="inferred from homology"/>
<comment type="caution">
    <text evidence="7">The sequence shown here is derived from an EMBL/GenBank/DDBJ whole genome shotgun (WGS) entry which is preliminary data.</text>
</comment>
<evidence type="ECO:0000256" key="6">
    <source>
        <dbReference type="SAM" id="Phobius"/>
    </source>
</evidence>
<dbReference type="OrthoDB" id="9783692at2"/>
<feature type="transmembrane region" description="Helical" evidence="6">
    <location>
        <begin position="6"/>
        <end position="26"/>
    </location>
</feature>
<evidence type="ECO:0000313" key="7">
    <source>
        <dbReference type="EMBL" id="RMA78129.1"/>
    </source>
</evidence>
<feature type="transmembrane region" description="Helical" evidence="6">
    <location>
        <begin position="72"/>
        <end position="91"/>
    </location>
</feature>
<dbReference type="AlphaFoldDB" id="A0A3M0A3S4"/>
<dbReference type="RefSeq" id="WP_121924244.1">
    <property type="nucleotide sequence ID" value="NZ_CBCSGA010000012.1"/>
</dbReference>
<feature type="transmembrane region" description="Helical" evidence="6">
    <location>
        <begin position="253"/>
        <end position="272"/>
    </location>
</feature>
<evidence type="ECO:0000256" key="5">
    <source>
        <dbReference type="ARBA" id="ARBA00023136"/>
    </source>
</evidence>
<feature type="transmembrane region" description="Helical" evidence="6">
    <location>
        <begin position="103"/>
        <end position="125"/>
    </location>
</feature>
<evidence type="ECO:0000256" key="3">
    <source>
        <dbReference type="ARBA" id="ARBA00022692"/>
    </source>
</evidence>
<evidence type="ECO:0000313" key="8">
    <source>
        <dbReference type="Proteomes" id="UP000280368"/>
    </source>
</evidence>
<keyword evidence="8" id="KW-1185">Reference proteome</keyword>
<feature type="transmembrane region" description="Helical" evidence="6">
    <location>
        <begin position="278"/>
        <end position="300"/>
    </location>
</feature>
<evidence type="ECO:0000256" key="1">
    <source>
        <dbReference type="ARBA" id="ARBA00004141"/>
    </source>
</evidence>
<dbReference type="EMBL" id="REFH01000007">
    <property type="protein sequence ID" value="RMA78129.1"/>
    <property type="molecule type" value="Genomic_DNA"/>
</dbReference>
<dbReference type="InterPro" id="IPR022369">
    <property type="entry name" value="Integral_membrane_TerC_rswitch"/>
</dbReference>
<keyword evidence="4 6" id="KW-1133">Transmembrane helix</keyword>
<gene>
    <name evidence="7" type="ORF">BC961_0502</name>
</gene>
<accession>A0A3M0A3S4</accession>
<feature type="transmembrane region" description="Helical" evidence="6">
    <location>
        <begin position="131"/>
        <end position="149"/>
    </location>
</feature>
<reference evidence="7 8" key="1">
    <citation type="submission" date="2018-10" db="EMBL/GenBank/DDBJ databases">
        <title>Genomic Encyclopedia of Archaeal and Bacterial Type Strains, Phase II (KMG-II): from individual species to whole genera.</title>
        <authorList>
            <person name="Goeker M."/>
        </authorList>
    </citation>
    <scope>NUCLEOTIDE SEQUENCE [LARGE SCALE GENOMIC DNA]</scope>
    <source>
        <strain evidence="7 8">DSM 19727</strain>
    </source>
</reference>
<evidence type="ECO:0000256" key="2">
    <source>
        <dbReference type="ARBA" id="ARBA00007511"/>
    </source>
</evidence>
<feature type="transmembrane region" description="Helical" evidence="6">
    <location>
        <begin position="38"/>
        <end position="60"/>
    </location>
</feature>
<comment type="subcellular location">
    <subcellularLocation>
        <location evidence="1">Membrane</location>
        <topology evidence="1">Multi-pass membrane protein</topology>
    </subcellularLocation>
</comment>